<gene>
    <name evidence="2" type="ORF">BD410DRAFT_305313</name>
</gene>
<dbReference type="AlphaFoldDB" id="A0A4Y7Q2R6"/>
<dbReference type="Proteomes" id="UP000294933">
    <property type="component" value="Unassembled WGS sequence"/>
</dbReference>
<dbReference type="VEuPathDB" id="FungiDB:BD410DRAFT_305313"/>
<evidence type="ECO:0000313" key="2">
    <source>
        <dbReference type="EMBL" id="TDL21432.1"/>
    </source>
</evidence>
<keyword evidence="3" id="KW-1185">Reference proteome</keyword>
<dbReference type="InterPro" id="IPR054000">
    <property type="entry name" value="MLKL_N"/>
</dbReference>
<dbReference type="InterPro" id="IPR059179">
    <property type="entry name" value="MLKL-like_MCAfunc"/>
</dbReference>
<accession>A0A4Y7Q2R6</accession>
<reference evidence="2 3" key="1">
    <citation type="submission" date="2018-06" db="EMBL/GenBank/DDBJ databases">
        <title>A transcriptomic atlas of mushroom development highlights an independent origin of complex multicellularity.</title>
        <authorList>
            <consortium name="DOE Joint Genome Institute"/>
            <person name="Krizsan K."/>
            <person name="Almasi E."/>
            <person name="Merenyi Z."/>
            <person name="Sahu N."/>
            <person name="Viragh M."/>
            <person name="Koszo T."/>
            <person name="Mondo S."/>
            <person name="Kiss B."/>
            <person name="Balint B."/>
            <person name="Kues U."/>
            <person name="Barry K."/>
            <person name="Hegedus J.C."/>
            <person name="Henrissat B."/>
            <person name="Johnson J."/>
            <person name="Lipzen A."/>
            <person name="Ohm R."/>
            <person name="Nagy I."/>
            <person name="Pangilinan J."/>
            <person name="Yan J."/>
            <person name="Xiong Y."/>
            <person name="Grigoriev I.V."/>
            <person name="Hibbett D.S."/>
            <person name="Nagy L.G."/>
        </authorList>
    </citation>
    <scope>NUCLEOTIDE SEQUENCE [LARGE SCALE GENOMIC DNA]</scope>
    <source>
        <strain evidence="2 3">SZMC22713</strain>
    </source>
</reference>
<evidence type="ECO:0000313" key="3">
    <source>
        <dbReference type="Proteomes" id="UP000294933"/>
    </source>
</evidence>
<protein>
    <recommendedName>
        <fullName evidence="1">Mixed lineage kinase domain-containing protein</fullName>
    </recommendedName>
</protein>
<feature type="domain" description="Mixed lineage kinase" evidence="1">
    <location>
        <begin position="56"/>
        <end position="179"/>
    </location>
</feature>
<dbReference type="Pfam" id="PF22215">
    <property type="entry name" value="MLKL_N"/>
    <property type="match status" value="1"/>
</dbReference>
<dbReference type="EMBL" id="ML170181">
    <property type="protein sequence ID" value="TDL21432.1"/>
    <property type="molecule type" value="Genomic_DNA"/>
</dbReference>
<proteinExistence type="predicted"/>
<name>A0A4Y7Q2R6_9AGAM</name>
<dbReference type="Gene3D" id="1.20.930.20">
    <property type="entry name" value="Adaptor protein Cbl, N-terminal domain"/>
    <property type="match status" value="1"/>
</dbReference>
<organism evidence="2 3">
    <name type="scientific">Rickenella mellea</name>
    <dbReference type="NCBI Taxonomy" id="50990"/>
    <lineage>
        <taxon>Eukaryota</taxon>
        <taxon>Fungi</taxon>
        <taxon>Dikarya</taxon>
        <taxon>Basidiomycota</taxon>
        <taxon>Agaricomycotina</taxon>
        <taxon>Agaricomycetes</taxon>
        <taxon>Hymenochaetales</taxon>
        <taxon>Rickenellaceae</taxon>
        <taxon>Rickenella</taxon>
    </lineage>
</organism>
<dbReference type="InterPro" id="IPR036537">
    <property type="entry name" value="Adaptor_Cbl_N_dom_sf"/>
</dbReference>
<evidence type="ECO:0000259" key="1">
    <source>
        <dbReference type="Pfam" id="PF22215"/>
    </source>
</evidence>
<dbReference type="GO" id="GO:0007166">
    <property type="term" value="P:cell surface receptor signaling pathway"/>
    <property type="evidence" value="ECO:0007669"/>
    <property type="project" value="InterPro"/>
</dbReference>
<sequence length="217" mass="24643">MPLPLLPRRLKVQNKSRDEGIRESRRTDAVAAARAFAPVALSALMQSTDVFPPLKSAVSVLHQIYDTCERMKNNREGADELRMLVESVRDSLVKMFADETDICSELCDALIRFDQALTNFLDAVDGVRWRKNRMMRLAYSSRDAETLRTVRQRLDDATKLLMLVVTMHQSKTLHSISKTVDTTGSGVARVEGLVLEVGYMRAQLAQPQRRPPEEFFF</sequence>
<dbReference type="OrthoDB" id="3266026at2759"/>
<dbReference type="CDD" id="cd21037">
    <property type="entry name" value="MLKL_NTD"/>
    <property type="match status" value="1"/>
</dbReference>